<name>A0A4R6KCX3_9ACTN</name>
<feature type="domain" description="Pvc16 N-terminal" evidence="2">
    <location>
        <begin position="33"/>
        <end position="205"/>
    </location>
</feature>
<evidence type="ECO:0000256" key="1">
    <source>
        <dbReference type="SAM" id="MobiDB-lite"/>
    </source>
</evidence>
<dbReference type="Pfam" id="PF14065">
    <property type="entry name" value="Pvc16_N"/>
    <property type="match status" value="1"/>
</dbReference>
<comment type="caution">
    <text evidence="3">The sequence shown here is derived from an EMBL/GenBank/DDBJ whole genome shotgun (WGS) entry which is preliminary data.</text>
</comment>
<keyword evidence="4" id="KW-1185">Reference proteome</keyword>
<dbReference type="InterPro" id="IPR025351">
    <property type="entry name" value="Pvc16_N"/>
</dbReference>
<dbReference type="AlphaFoldDB" id="A0A4R6KCX3"/>
<sequence>MLARSGKQWCPGIVPGLLPGRSRRRNTRVVIQEVDSALQALIQREAVGARDVEVVFDAPTKDWSSRRNAPTIDVYLYDIREDLRRRERGLLNEYNEDRHIAARHLPPRYFKLSYLVTAWTQRPEDEHRLLSGLLSCFLRHDALPEDLLTGPLAELGLGVPLTIALPPPEDRSFADVWSALGGELKPSLDLVVSAPTATGRVYPAATLVDQPPRVSLGGTDGWPPREDAPSGTPPRRPGGTPQPANPRKARRRTG</sequence>
<gene>
    <name evidence="3" type="ORF">EV643_109157</name>
</gene>
<evidence type="ECO:0000313" key="3">
    <source>
        <dbReference type="EMBL" id="TDO47264.1"/>
    </source>
</evidence>
<accession>A0A4R6KCX3</accession>
<proteinExistence type="predicted"/>
<reference evidence="3 4" key="1">
    <citation type="submission" date="2019-03" db="EMBL/GenBank/DDBJ databases">
        <title>Genomic Encyclopedia of Type Strains, Phase III (KMG-III): the genomes of soil and plant-associated and newly described type strains.</title>
        <authorList>
            <person name="Whitman W."/>
        </authorList>
    </citation>
    <scope>NUCLEOTIDE SEQUENCE [LARGE SCALE GENOMIC DNA]</scope>
    <source>
        <strain evidence="3 4">VKM Ac-2527</strain>
    </source>
</reference>
<evidence type="ECO:0000313" key="4">
    <source>
        <dbReference type="Proteomes" id="UP000295388"/>
    </source>
</evidence>
<dbReference type="EMBL" id="SNWQ01000009">
    <property type="protein sequence ID" value="TDO47264.1"/>
    <property type="molecule type" value="Genomic_DNA"/>
</dbReference>
<dbReference type="Proteomes" id="UP000295388">
    <property type="component" value="Unassembled WGS sequence"/>
</dbReference>
<evidence type="ECO:0000259" key="2">
    <source>
        <dbReference type="Pfam" id="PF14065"/>
    </source>
</evidence>
<protein>
    <submittedName>
        <fullName evidence="3">Uncharacterized protein DUF4255</fullName>
    </submittedName>
</protein>
<feature type="region of interest" description="Disordered" evidence="1">
    <location>
        <begin position="209"/>
        <end position="254"/>
    </location>
</feature>
<organism evidence="3 4">
    <name type="scientific">Kribbella caucasensis</name>
    <dbReference type="NCBI Taxonomy" id="2512215"/>
    <lineage>
        <taxon>Bacteria</taxon>
        <taxon>Bacillati</taxon>
        <taxon>Actinomycetota</taxon>
        <taxon>Actinomycetes</taxon>
        <taxon>Propionibacteriales</taxon>
        <taxon>Kribbellaceae</taxon>
        <taxon>Kribbella</taxon>
    </lineage>
</organism>